<dbReference type="RefSeq" id="WP_343887602.1">
    <property type="nucleotide sequence ID" value="NZ_BAAAEH010000005.1"/>
</dbReference>
<dbReference type="Pfam" id="PF12802">
    <property type="entry name" value="MarR_2"/>
    <property type="match status" value="1"/>
</dbReference>
<sequence length="161" mass="17754">MIANATPKDESGDPSLGRLGRYLGFRLRRLQNQFSRDFHAKTKKWELRAGMFSALELIAANPGISQARVSAEIGLDKSALVPIIDLLEARGWVERTRSTSDRRRNHLSTTAAGEKELDALFAELAVTEAAGLAALSDEEREMVSSALDKVYHAYVRPARDG</sequence>
<dbReference type="InterPro" id="IPR036388">
    <property type="entry name" value="WH-like_DNA-bd_sf"/>
</dbReference>
<dbReference type="EMBL" id="JBDIME010000001">
    <property type="protein sequence ID" value="MEN2788028.1"/>
    <property type="molecule type" value="Genomic_DNA"/>
</dbReference>
<reference evidence="2 3" key="1">
    <citation type="submission" date="2024-05" db="EMBL/GenBank/DDBJ databases">
        <authorList>
            <person name="Liu Q."/>
            <person name="Xin Y.-H."/>
        </authorList>
    </citation>
    <scope>NUCLEOTIDE SEQUENCE [LARGE SCALE GENOMIC DNA]</scope>
    <source>
        <strain evidence="2 3">CGMCC 1.10181</strain>
    </source>
</reference>
<dbReference type="InterPro" id="IPR036390">
    <property type="entry name" value="WH_DNA-bd_sf"/>
</dbReference>
<evidence type="ECO:0000313" key="2">
    <source>
        <dbReference type="EMBL" id="MEN2788028.1"/>
    </source>
</evidence>
<dbReference type="InterPro" id="IPR000835">
    <property type="entry name" value="HTH_MarR-typ"/>
</dbReference>
<accession>A0ABU9XX02</accession>
<dbReference type="PRINTS" id="PR00598">
    <property type="entry name" value="HTHMARR"/>
</dbReference>
<evidence type="ECO:0000313" key="3">
    <source>
        <dbReference type="Proteomes" id="UP001419910"/>
    </source>
</evidence>
<organism evidence="2 3">
    <name type="scientific">Sphingomonas oligophenolica</name>
    <dbReference type="NCBI Taxonomy" id="301154"/>
    <lineage>
        <taxon>Bacteria</taxon>
        <taxon>Pseudomonadati</taxon>
        <taxon>Pseudomonadota</taxon>
        <taxon>Alphaproteobacteria</taxon>
        <taxon>Sphingomonadales</taxon>
        <taxon>Sphingomonadaceae</taxon>
        <taxon>Sphingomonas</taxon>
    </lineage>
</organism>
<proteinExistence type="predicted"/>
<protein>
    <submittedName>
        <fullName evidence="2">MarR family winged helix-turn-helix transcriptional regulator</fullName>
    </submittedName>
</protein>
<name>A0ABU9XX02_9SPHN</name>
<comment type="caution">
    <text evidence="2">The sequence shown here is derived from an EMBL/GenBank/DDBJ whole genome shotgun (WGS) entry which is preliminary data.</text>
</comment>
<dbReference type="Proteomes" id="UP001419910">
    <property type="component" value="Unassembled WGS sequence"/>
</dbReference>
<evidence type="ECO:0000259" key="1">
    <source>
        <dbReference type="PROSITE" id="PS50995"/>
    </source>
</evidence>
<dbReference type="InterPro" id="IPR039422">
    <property type="entry name" value="MarR/SlyA-like"/>
</dbReference>
<dbReference type="PROSITE" id="PS50995">
    <property type="entry name" value="HTH_MARR_2"/>
    <property type="match status" value="1"/>
</dbReference>
<dbReference type="PANTHER" id="PTHR33164">
    <property type="entry name" value="TRANSCRIPTIONAL REGULATOR, MARR FAMILY"/>
    <property type="match status" value="1"/>
</dbReference>
<dbReference type="SMART" id="SM00347">
    <property type="entry name" value="HTH_MARR"/>
    <property type="match status" value="1"/>
</dbReference>
<dbReference type="Gene3D" id="1.10.10.10">
    <property type="entry name" value="Winged helix-like DNA-binding domain superfamily/Winged helix DNA-binding domain"/>
    <property type="match status" value="1"/>
</dbReference>
<dbReference type="SUPFAM" id="SSF46785">
    <property type="entry name" value="Winged helix' DNA-binding domain"/>
    <property type="match status" value="1"/>
</dbReference>
<dbReference type="PANTHER" id="PTHR33164:SF89">
    <property type="entry name" value="MARR FAMILY REGULATORY PROTEIN"/>
    <property type="match status" value="1"/>
</dbReference>
<keyword evidence="3" id="KW-1185">Reference proteome</keyword>
<feature type="domain" description="HTH marR-type" evidence="1">
    <location>
        <begin position="20"/>
        <end position="152"/>
    </location>
</feature>
<gene>
    <name evidence="2" type="ORF">ABC974_00165</name>
</gene>